<evidence type="ECO:0000313" key="2">
    <source>
        <dbReference type="Proteomes" id="UP000231658"/>
    </source>
</evidence>
<name>A0A1C3RK89_9PROT</name>
<dbReference type="CDD" id="cd00377">
    <property type="entry name" value="ICL_PEPM"/>
    <property type="match status" value="1"/>
</dbReference>
<dbReference type="GO" id="GO:0047529">
    <property type="term" value="F:2,3-dimethylmalate lyase activity"/>
    <property type="evidence" value="ECO:0007669"/>
    <property type="project" value="UniProtKB-EC"/>
</dbReference>
<keyword evidence="1" id="KW-0456">Lyase</keyword>
<dbReference type="InterPro" id="IPR039556">
    <property type="entry name" value="ICL/PEPM"/>
</dbReference>
<gene>
    <name evidence="1" type="primary">Dml</name>
    <name evidence="1" type="ORF">MTBPR1_70004</name>
</gene>
<proteinExistence type="predicted"/>
<dbReference type="STRING" id="1867952.MTBPR1_70004"/>
<keyword evidence="2" id="KW-1185">Reference proteome</keyword>
<dbReference type="PANTHER" id="PTHR42905:SF2">
    <property type="entry name" value="PHOSPHOENOLPYRUVATE CARBOXYLASE FAMILY PROTEIN"/>
    <property type="match status" value="1"/>
</dbReference>
<dbReference type="InterPro" id="IPR015813">
    <property type="entry name" value="Pyrv/PenolPyrv_kinase-like_dom"/>
</dbReference>
<dbReference type="Gene3D" id="3.20.20.60">
    <property type="entry name" value="Phosphoenolpyruvate-binding domains"/>
    <property type="match status" value="1"/>
</dbReference>
<dbReference type="EMBL" id="FLYE01000046">
    <property type="protein sequence ID" value="SCA57732.1"/>
    <property type="molecule type" value="Genomic_DNA"/>
</dbReference>
<organism evidence="1 2">
    <name type="scientific">Candidatus Terasakiella magnetica</name>
    <dbReference type="NCBI Taxonomy" id="1867952"/>
    <lineage>
        <taxon>Bacteria</taxon>
        <taxon>Pseudomonadati</taxon>
        <taxon>Pseudomonadota</taxon>
        <taxon>Alphaproteobacteria</taxon>
        <taxon>Rhodospirillales</taxon>
        <taxon>Terasakiellaceae</taxon>
        <taxon>Terasakiella</taxon>
    </lineage>
</organism>
<accession>A0A1C3RK89</accession>
<dbReference type="Proteomes" id="UP000231658">
    <property type="component" value="Unassembled WGS sequence"/>
</dbReference>
<dbReference type="PANTHER" id="PTHR42905">
    <property type="entry name" value="PHOSPHOENOLPYRUVATE CARBOXYLASE"/>
    <property type="match status" value="1"/>
</dbReference>
<dbReference type="EC" id="4.1.3.32" evidence="1"/>
<dbReference type="Pfam" id="PF13714">
    <property type="entry name" value="PEP_mutase"/>
    <property type="match status" value="1"/>
</dbReference>
<reference evidence="1 2" key="1">
    <citation type="submission" date="2016-07" db="EMBL/GenBank/DDBJ databases">
        <authorList>
            <person name="Lefevre C.T."/>
        </authorList>
    </citation>
    <scope>NUCLEOTIDE SEQUENCE [LARGE SCALE GENOMIC DNA]</scope>
    <source>
        <strain evidence="1">PR1</strain>
    </source>
</reference>
<evidence type="ECO:0000313" key="1">
    <source>
        <dbReference type="EMBL" id="SCA57732.1"/>
    </source>
</evidence>
<dbReference type="SUPFAM" id="SSF51621">
    <property type="entry name" value="Phosphoenolpyruvate/pyruvate domain"/>
    <property type="match status" value="1"/>
</dbReference>
<dbReference type="InterPro" id="IPR040442">
    <property type="entry name" value="Pyrv_kinase-like_dom_sf"/>
</dbReference>
<sequence length="285" mass="31156">MSAAQTLRQLLESDDFLMMPCCFDGMSAKLVERAGYPLTFMSGFSVSAARNALPDTGLLSYGEMVEQGRSICQATSLPVIGDGDTGYGNALNVKRTVQGYAQAGFAGIMIEDQVSPKRCGHTRGKKTVGFEEACMRIQAAVDARNEGADILIMARSDARETEGMDEAIKRMKAFEEIGADILFLEAPQSVEEMQRFCTEIKGAKMANMVEQGKTPVLPPQELQDMGYKIAAYPLTLMLSALQAMEKALEELKTGAHPSNLASFSHLQEVIGFPEYYAAEEQYKIE</sequence>
<dbReference type="OrthoDB" id="9771433at2"/>
<protein>
    <submittedName>
        <fullName evidence="1">2,3-dimethylmalate lyase</fullName>
        <ecNumber evidence="1">4.1.3.32</ecNumber>
    </submittedName>
</protein>
<dbReference type="AlphaFoldDB" id="A0A1C3RK89"/>
<dbReference type="RefSeq" id="WP_069189752.1">
    <property type="nucleotide sequence ID" value="NZ_FLYE01000046.1"/>
</dbReference>